<dbReference type="InterPro" id="IPR031052">
    <property type="entry name" value="FHY3/FAR1"/>
</dbReference>
<evidence type="ECO:0000256" key="6">
    <source>
        <dbReference type="RuleBase" id="RU367018"/>
    </source>
</evidence>
<dbReference type="GO" id="GO:0008270">
    <property type="term" value="F:zinc ion binding"/>
    <property type="evidence" value="ECO:0007669"/>
    <property type="project" value="UniProtKB-UniRule"/>
</dbReference>
<keyword evidence="3 5" id="KW-0863">Zinc-finger</keyword>
<dbReference type="Proteomes" id="UP001604336">
    <property type="component" value="Unassembled WGS sequence"/>
</dbReference>
<evidence type="ECO:0000259" key="8">
    <source>
        <dbReference type="PROSITE" id="PS50966"/>
    </source>
</evidence>
<gene>
    <name evidence="9" type="ORF">Adt_33674</name>
</gene>
<dbReference type="SMART" id="SM00575">
    <property type="entry name" value="ZnF_PMZ"/>
    <property type="match status" value="1"/>
</dbReference>
<dbReference type="GO" id="GO:0006355">
    <property type="term" value="P:regulation of DNA-templated transcription"/>
    <property type="evidence" value="ECO:0007669"/>
    <property type="project" value="UniProtKB-UniRule"/>
</dbReference>
<comment type="similarity">
    <text evidence="1 6">Belongs to the FHY3/FAR1 family.</text>
</comment>
<protein>
    <recommendedName>
        <fullName evidence="6">Protein FAR1-RELATED SEQUENCE</fullName>
    </recommendedName>
</protein>
<keyword evidence="6" id="KW-0539">Nucleus</keyword>
<evidence type="ECO:0000256" key="5">
    <source>
        <dbReference type="PROSITE-ProRule" id="PRU00047"/>
    </source>
</evidence>
<evidence type="ECO:0000313" key="10">
    <source>
        <dbReference type="Proteomes" id="UP001604336"/>
    </source>
</evidence>
<evidence type="ECO:0000256" key="3">
    <source>
        <dbReference type="ARBA" id="ARBA00022771"/>
    </source>
</evidence>
<keyword evidence="10" id="KW-1185">Reference proteome</keyword>
<name>A0ABD1QWW5_9LAMI</name>
<comment type="function">
    <text evidence="6">Putative transcription activator involved in regulating light control of development.</text>
</comment>
<evidence type="ECO:0000313" key="9">
    <source>
        <dbReference type="EMBL" id="KAL2480708.1"/>
    </source>
</evidence>
<dbReference type="PROSITE" id="PS50158">
    <property type="entry name" value="ZF_CCHC"/>
    <property type="match status" value="1"/>
</dbReference>
<reference evidence="10" key="1">
    <citation type="submission" date="2024-07" db="EMBL/GenBank/DDBJ databases">
        <title>Two chromosome-level genome assemblies of Korean endemic species Abeliophyllum distichum and Forsythia ovata (Oleaceae).</title>
        <authorList>
            <person name="Jang H."/>
        </authorList>
    </citation>
    <scope>NUCLEOTIDE SEQUENCE [LARGE SCALE GENOMIC DNA]</scope>
</reference>
<dbReference type="InterPro" id="IPR036875">
    <property type="entry name" value="Znf_CCHC_sf"/>
</dbReference>
<evidence type="ECO:0000256" key="2">
    <source>
        <dbReference type="ARBA" id="ARBA00022723"/>
    </source>
</evidence>
<keyword evidence="4 6" id="KW-0862">Zinc</keyword>
<proteinExistence type="inferred from homology"/>
<dbReference type="CDD" id="cd09272">
    <property type="entry name" value="RNase_HI_RT_Ty1"/>
    <property type="match status" value="1"/>
</dbReference>
<evidence type="ECO:0000256" key="1">
    <source>
        <dbReference type="ARBA" id="ARBA00005889"/>
    </source>
</evidence>
<dbReference type="EMBL" id="JBFOLK010000010">
    <property type="protein sequence ID" value="KAL2480708.1"/>
    <property type="molecule type" value="Genomic_DNA"/>
</dbReference>
<dbReference type="Pfam" id="PF04434">
    <property type="entry name" value="SWIM"/>
    <property type="match status" value="1"/>
</dbReference>
<sequence>MYEIRSRWVPAYVKHVFAAGMTSSQRSESGHSFLKKYVDKKNSLTDFITRFNRALTHQRHTELVANHIDIKEKPRVSSAFMIENQMLQIYTKKIFLLFKKEIEQSHFYTCSKRTSLDDVKVYTVQRFELRNCFDQQCQVTYCTSSDCISCSCRMFDFNGYPCQHMICYMKIKQVMLLLDKYILRWWTKHAKQAPVFDQTTGLSVDNSSGHSLMSRHGMLAHAASELVDDASLTDARSTFLLGEFQSLRIRVKDIDSGGDIRMSRNKTCEETQVIWDPNPVRAKECKKRLKSGKEKTLSQSSRQCRACGNSGHDKRTCPTLQNMLDNTLPLQYLHNALDPHYSYDAPNPQYLYDMSDDRFTSIDNSNYDAAAGFFSNQYPFPYIKFVFIFVGYTDSDWAGDLEERKTGAECIAAASAACQAVWLRRLQEELNQKQTIPTKIFCDNKSAICLTKDPVFHGRSKNIDIKFHYIRELVRGSEVAVEFFESEDQLADILTKPLKSEAFCKLKNMKGMCSSEISSLREAVRK</sequence>
<dbReference type="SUPFAM" id="SSF57756">
    <property type="entry name" value="Retrovirus zinc finger-like domains"/>
    <property type="match status" value="1"/>
</dbReference>
<keyword evidence="2 6" id="KW-0479">Metal-binding</keyword>
<feature type="domain" description="SWIM-type" evidence="8">
    <location>
        <begin position="141"/>
        <end position="173"/>
    </location>
</feature>
<evidence type="ECO:0000256" key="4">
    <source>
        <dbReference type="ARBA" id="ARBA00022833"/>
    </source>
</evidence>
<comment type="subcellular location">
    <subcellularLocation>
        <location evidence="6">Nucleus</location>
    </subcellularLocation>
</comment>
<feature type="domain" description="CCHC-type" evidence="7">
    <location>
        <begin position="304"/>
        <end position="318"/>
    </location>
</feature>
<dbReference type="InterPro" id="IPR001878">
    <property type="entry name" value="Znf_CCHC"/>
</dbReference>
<dbReference type="PANTHER" id="PTHR31669:SF302">
    <property type="entry name" value="PROTEIN FAR1-RELATED SEQUENCE"/>
    <property type="match status" value="1"/>
</dbReference>
<dbReference type="PANTHER" id="PTHR31669">
    <property type="entry name" value="PROTEIN FAR1-RELATED SEQUENCE 10-RELATED"/>
    <property type="match status" value="1"/>
</dbReference>
<accession>A0ABD1QWW5</accession>
<dbReference type="PROSITE" id="PS50966">
    <property type="entry name" value="ZF_SWIM"/>
    <property type="match status" value="1"/>
</dbReference>
<dbReference type="GO" id="GO:0005634">
    <property type="term" value="C:nucleus"/>
    <property type="evidence" value="ECO:0007669"/>
    <property type="project" value="UniProtKB-SubCell"/>
</dbReference>
<comment type="caution">
    <text evidence="9">The sequence shown here is derived from an EMBL/GenBank/DDBJ whole genome shotgun (WGS) entry which is preliminary data.</text>
</comment>
<organism evidence="9 10">
    <name type="scientific">Abeliophyllum distichum</name>
    <dbReference type="NCBI Taxonomy" id="126358"/>
    <lineage>
        <taxon>Eukaryota</taxon>
        <taxon>Viridiplantae</taxon>
        <taxon>Streptophyta</taxon>
        <taxon>Embryophyta</taxon>
        <taxon>Tracheophyta</taxon>
        <taxon>Spermatophyta</taxon>
        <taxon>Magnoliopsida</taxon>
        <taxon>eudicotyledons</taxon>
        <taxon>Gunneridae</taxon>
        <taxon>Pentapetalae</taxon>
        <taxon>asterids</taxon>
        <taxon>lamiids</taxon>
        <taxon>Lamiales</taxon>
        <taxon>Oleaceae</taxon>
        <taxon>Forsythieae</taxon>
        <taxon>Abeliophyllum</taxon>
    </lineage>
</organism>
<dbReference type="AlphaFoldDB" id="A0ABD1QWW5"/>
<dbReference type="InterPro" id="IPR007527">
    <property type="entry name" value="Znf_SWIM"/>
</dbReference>
<evidence type="ECO:0000259" key="7">
    <source>
        <dbReference type="PROSITE" id="PS50158"/>
    </source>
</evidence>
<dbReference type="InterPro" id="IPR006564">
    <property type="entry name" value="Znf_PMZ"/>
</dbReference>